<feature type="compositionally biased region" description="Basic residues" evidence="1">
    <location>
        <begin position="28"/>
        <end position="38"/>
    </location>
</feature>
<dbReference type="VEuPathDB" id="VectorBase:LOC119175651"/>
<proteinExistence type="predicted"/>
<dbReference type="AlphaFoldDB" id="A0A9J6ESU4"/>
<feature type="region of interest" description="Disordered" evidence="1">
    <location>
        <begin position="255"/>
        <end position="293"/>
    </location>
</feature>
<reference evidence="2" key="2">
    <citation type="submission" date="2021-09" db="EMBL/GenBank/DDBJ databases">
        <authorList>
            <person name="Jia N."/>
            <person name="Wang J."/>
            <person name="Shi W."/>
            <person name="Du L."/>
            <person name="Sun Y."/>
            <person name="Zhan W."/>
            <person name="Jiang J."/>
            <person name="Wang Q."/>
            <person name="Zhang B."/>
            <person name="Ji P."/>
            <person name="Sakyi L.B."/>
            <person name="Cui X."/>
            <person name="Yuan T."/>
            <person name="Jiang B."/>
            <person name="Yang W."/>
            <person name="Lam T.T.-Y."/>
            <person name="Chang Q."/>
            <person name="Ding S."/>
            <person name="Wang X."/>
            <person name="Zhu J."/>
            <person name="Ruan X."/>
            <person name="Zhao L."/>
            <person name="Wei J."/>
            <person name="Que T."/>
            <person name="Du C."/>
            <person name="Cheng J."/>
            <person name="Dai P."/>
            <person name="Han X."/>
            <person name="Huang E."/>
            <person name="Gao Y."/>
            <person name="Liu J."/>
            <person name="Shao H."/>
            <person name="Ye R."/>
            <person name="Li L."/>
            <person name="Wei W."/>
            <person name="Wang X."/>
            <person name="Wang C."/>
            <person name="Huo Q."/>
            <person name="Li W."/>
            <person name="Guo W."/>
            <person name="Chen H."/>
            <person name="Chen S."/>
            <person name="Zhou L."/>
            <person name="Zhou L."/>
            <person name="Ni X."/>
            <person name="Tian J."/>
            <person name="Zhou Y."/>
            <person name="Sheng Y."/>
            <person name="Liu T."/>
            <person name="Pan Y."/>
            <person name="Xia L."/>
            <person name="Li J."/>
            <person name="Zhao F."/>
            <person name="Cao W."/>
        </authorList>
    </citation>
    <scope>NUCLEOTIDE SEQUENCE</scope>
    <source>
        <strain evidence="2">Rmic-2018</strain>
        <tissue evidence="2">Larvae</tissue>
    </source>
</reference>
<evidence type="ECO:0000313" key="3">
    <source>
        <dbReference type="Proteomes" id="UP000821866"/>
    </source>
</evidence>
<organism evidence="2 3">
    <name type="scientific">Rhipicephalus microplus</name>
    <name type="common">Cattle tick</name>
    <name type="synonym">Boophilus microplus</name>
    <dbReference type="NCBI Taxonomy" id="6941"/>
    <lineage>
        <taxon>Eukaryota</taxon>
        <taxon>Metazoa</taxon>
        <taxon>Ecdysozoa</taxon>
        <taxon>Arthropoda</taxon>
        <taxon>Chelicerata</taxon>
        <taxon>Arachnida</taxon>
        <taxon>Acari</taxon>
        <taxon>Parasitiformes</taxon>
        <taxon>Ixodida</taxon>
        <taxon>Ixodoidea</taxon>
        <taxon>Ixodidae</taxon>
        <taxon>Rhipicephalinae</taxon>
        <taxon>Rhipicephalus</taxon>
        <taxon>Boophilus</taxon>
    </lineage>
</organism>
<sequence>MPIRIEASPFSPFPRGPSELHDMVTTGGRKRGRRRKPKASVSSSSSCSSDLTSSNLLAKLPELFARFTRRQTANGEKRHCDAAGHGPPLFKPCSEGELPKMSPNDANETHSSLDNTKPSVKEGETSTRQLVENEADIVREAGKIVNEKTKTLTESYVMDVLTRMREFLQEWGPSQEKDLLEALGYVRAKPVLEAHGTLIAFLDRYSEFRVLHEDLYTFVYYLDPDDEEGGYSSLDKDRATTTSCMASFAKDGGGPRYTGADVSRPQRSRSSSSSSSCYESALDEEEYDREPRRRYPTKVVWSQGPSNPCYQSRARREGQQMCDAVAQTQGWVVHDRIIELELMLRRRDAKIAELRESLKILRECHVRQVRQLRTKIEKLVRRRSPTSPRLKSNRAAENERKLSAADGTCTAQDLPQPRRVFRQTSPTPCFKPDKLSARPPVLSPRLVHKNLKTSVVTKWAPMLDVYELPESKIKATVQCSSVESSLGVSSTQTKTEQLISKMVQMVKKQQPNYTDQEIRRRVDHLRRVHGGFSGMTFNAIVALMLGHLKTTPQVKR</sequence>
<dbReference type="Proteomes" id="UP000821866">
    <property type="component" value="Chromosome 10"/>
</dbReference>
<evidence type="ECO:0000313" key="2">
    <source>
        <dbReference type="EMBL" id="KAH8037446.1"/>
    </source>
</evidence>
<protein>
    <submittedName>
        <fullName evidence="2">Uncharacterized protein</fullName>
    </submittedName>
</protein>
<comment type="caution">
    <text evidence="2">The sequence shown here is derived from an EMBL/GenBank/DDBJ whole genome shotgun (WGS) entry which is preliminary data.</text>
</comment>
<name>A0A9J6ESU4_RHIMP</name>
<dbReference type="EMBL" id="JABSTU010000002">
    <property type="protein sequence ID" value="KAH8037446.1"/>
    <property type="molecule type" value="Genomic_DNA"/>
</dbReference>
<accession>A0A9J6ESU4</accession>
<feature type="region of interest" description="Disordered" evidence="1">
    <location>
        <begin position="1"/>
        <end position="52"/>
    </location>
</feature>
<dbReference type="VEuPathDB" id="VectorBase:LOC119171908"/>
<reference evidence="2" key="1">
    <citation type="journal article" date="2020" name="Cell">
        <title>Large-Scale Comparative Analyses of Tick Genomes Elucidate Their Genetic Diversity and Vector Capacities.</title>
        <authorList>
            <consortium name="Tick Genome and Microbiome Consortium (TIGMIC)"/>
            <person name="Jia N."/>
            <person name="Wang J."/>
            <person name="Shi W."/>
            <person name="Du L."/>
            <person name="Sun Y."/>
            <person name="Zhan W."/>
            <person name="Jiang J.F."/>
            <person name="Wang Q."/>
            <person name="Zhang B."/>
            <person name="Ji P."/>
            <person name="Bell-Sakyi L."/>
            <person name="Cui X.M."/>
            <person name="Yuan T.T."/>
            <person name="Jiang B.G."/>
            <person name="Yang W.F."/>
            <person name="Lam T.T."/>
            <person name="Chang Q.C."/>
            <person name="Ding S.J."/>
            <person name="Wang X.J."/>
            <person name="Zhu J.G."/>
            <person name="Ruan X.D."/>
            <person name="Zhao L."/>
            <person name="Wei J.T."/>
            <person name="Ye R.Z."/>
            <person name="Que T.C."/>
            <person name="Du C.H."/>
            <person name="Zhou Y.H."/>
            <person name="Cheng J.X."/>
            <person name="Dai P.F."/>
            <person name="Guo W.B."/>
            <person name="Han X.H."/>
            <person name="Huang E.J."/>
            <person name="Li L.F."/>
            <person name="Wei W."/>
            <person name="Gao Y.C."/>
            <person name="Liu J.Z."/>
            <person name="Shao H.Z."/>
            <person name="Wang X."/>
            <person name="Wang C.C."/>
            <person name="Yang T.C."/>
            <person name="Huo Q.B."/>
            <person name="Li W."/>
            <person name="Chen H.Y."/>
            <person name="Chen S.E."/>
            <person name="Zhou L.G."/>
            <person name="Ni X.B."/>
            <person name="Tian J.H."/>
            <person name="Sheng Y."/>
            <person name="Liu T."/>
            <person name="Pan Y.S."/>
            <person name="Xia L.Y."/>
            <person name="Li J."/>
            <person name="Zhao F."/>
            <person name="Cao W.C."/>
        </authorList>
    </citation>
    <scope>NUCLEOTIDE SEQUENCE</scope>
    <source>
        <strain evidence="2">Rmic-2018</strain>
    </source>
</reference>
<evidence type="ECO:0000256" key="1">
    <source>
        <dbReference type="SAM" id="MobiDB-lite"/>
    </source>
</evidence>
<feature type="region of interest" description="Disordered" evidence="1">
    <location>
        <begin position="381"/>
        <end position="436"/>
    </location>
</feature>
<keyword evidence="3" id="KW-1185">Reference proteome</keyword>
<feature type="compositionally biased region" description="Basic and acidic residues" evidence="1">
    <location>
        <begin position="394"/>
        <end position="403"/>
    </location>
</feature>
<gene>
    <name evidence="2" type="ORF">HPB51_010001</name>
</gene>
<feature type="region of interest" description="Disordered" evidence="1">
    <location>
        <begin position="93"/>
        <end position="127"/>
    </location>
</feature>
<feature type="compositionally biased region" description="Low complexity" evidence="1">
    <location>
        <begin position="263"/>
        <end position="276"/>
    </location>
</feature>
<feature type="compositionally biased region" description="Low complexity" evidence="1">
    <location>
        <begin position="40"/>
        <end position="52"/>
    </location>
</feature>
<feature type="compositionally biased region" description="Polar residues" evidence="1">
    <location>
        <begin position="104"/>
        <end position="118"/>
    </location>
</feature>